<keyword evidence="1" id="KW-0175">Coiled coil</keyword>
<name>A0ABS8UYP4_DATST</name>
<dbReference type="InterPro" id="IPR032675">
    <property type="entry name" value="LRR_dom_sf"/>
</dbReference>
<evidence type="ECO:0000313" key="3">
    <source>
        <dbReference type="EMBL" id="MCD9639351.1"/>
    </source>
</evidence>
<gene>
    <name evidence="3" type="ORF">HAX54_023791</name>
</gene>
<comment type="caution">
    <text evidence="3">The sequence shown here is derived from an EMBL/GenBank/DDBJ whole genome shotgun (WGS) entry which is preliminary data.</text>
</comment>
<dbReference type="EMBL" id="JACEIK010002893">
    <property type="protein sequence ID" value="MCD9639351.1"/>
    <property type="molecule type" value="Genomic_DNA"/>
</dbReference>
<dbReference type="InterPro" id="IPR055357">
    <property type="entry name" value="LRR_At1g61320_AtMIF1"/>
</dbReference>
<evidence type="ECO:0000256" key="1">
    <source>
        <dbReference type="SAM" id="Coils"/>
    </source>
</evidence>
<evidence type="ECO:0000259" key="2">
    <source>
        <dbReference type="SMART" id="SM00579"/>
    </source>
</evidence>
<dbReference type="InterPro" id="IPR036047">
    <property type="entry name" value="F-box-like_dom_sf"/>
</dbReference>
<proteinExistence type="predicted"/>
<dbReference type="InterPro" id="IPR006566">
    <property type="entry name" value="FBD"/>
</dbReference>
<dbReference type="Pfam" id="PF23622">
    <property type="entry name" value="LRR_At1g61320_AtMIF1"/>
    <property type="match status" value="1"/>
</dbReference>
<keyword evidence="4" id="KW-1185">Reference proteome</keyword>
<dbReference type="InterPro" id="IPR053197">
    <property type="entry name" value="F-box_SCFL_complex_component"/>
</dbReference>
<feature type="coiled-coil region" evidence="1">
    <location>
        <begin position="275"/>
        <end position="302"/>
    </location>
</feature>
<reference evidence="3 4" key="1">
    <citation type="journal article" date="2021" name="BMC Genomics">
        <title>Datura genome reveals duplications of psychoactive alkaloid biosynthetic genes and high mutation rate following tissue culture.</title>
        <authorList>
            <person name="Rajewski A."/>
            <person name="Carter-House D."/>
            <person name="Stajich J."/>
            <person name="Litt A."/>
        </authorList>
    </citation>
    <scope>NUCLEOTIDE SEQUENCE [LARGE SCALE GENOMIC DNA]</scope>
    <source>
        <strain evidence="3">AR-01</strain>
    </source>
</reference>
<evidence type="ECO:0000313" key="4">
    <source>
        <dbReference type="Proteomes" id="UP000823775"/>
    </source>
</evidence>
<dbReference type="Gene3D" id="3.80.10.10">
    <property type="entry name" value="Ribonuclease Inhibitor"/>
    <property type="match status" value="1"/>
</dbReference>
<dbReference type="SUPFAM" id="SSF81383">
    <property type="entry name" value="F-box domain"/>
    <property type="match status" value="1"/>
</dbReference>
<accession>A0ABS8UYP4</accession>
<feature type="domain" description="FBD" evidence="2">
    <location>
        <begin position="399"/>
        <end position="477"/>
    </location>
</feature>
<protein>
    <recommendedName>
        <fullName evidence="2">FBD domain-containing protein</fullName>
    </recommendedName>
</protein>
<dbReference type="SMART" id="SM00579">
    <property type="entry name" value="FBD"/>
    <property type="match status" value="1"/>
</dbReference>
<dbReference type="PANTHER" id="PTHR34223">
    <property type="entry name" value="OS11G0201299 PROTEIN"/>
    <property type="match status" value="1"/>
</dbReference>
<dbReference type="Proteomes" id="UP000823775">
    <property type="component" value="Unassembled WGS sequence"/>
</dbReference>
<organism evidence="3 4">
    <name type="scientific">Datura stramonium</name>
    <name type="common">Jimsonweed</name>
    <name type="synonym">Common thornapple</name>
    <dbReference type="NCBI Taxonomy" id="4076"/>
    <lineage>
        <taxon>Eukaryota</taxon>
        <taxon>Viridiplantae</taxon>
        <taxon>Streptophyta</taxon>
        <taxon>Embryophyta</taxon>
        <taxon>Tracheophyta</taxon>
        <taxon>Spermatophyta</taxon>
        <taxon>Magnoliopsida</taxon>
        <taxon>eudicotyledons</taxon>
        <taxon>Gunneridae</taxon>
        <taxon>Pentapetalae</taxon>
        <taxon>asterids</taxon>
        <taxon>lamiids</taxon>
        <taxon>Solanales</taxon>
        <taxon>Solanaceae</taxon>
        <taxon>Solanoideae</taxon>
        <taxon>Datureae</taxon>
        <taxon>Datura</taxon>
    </lineage>
</organism>
<dbReference type="SUPFAM" id="SSF52047">
    <property type="entry name" value="RNI-like"/>
    <property type="match status" value="1"/>
</dbReference>
<dbReference type="PANTHER" id="PTHR34223:SF51">
    <property type="entry name" value="OS06G0556300 PROTEIN"/>
    <property type="match status" value="1"/>
</dbReference>
<sequence length="477" mass="55376">MQRNIMAEGDGDRLSYLPGEILLHILSMLRNSKQVVRTSVLSAQWRFLWKSVPASLNFEFNKDRVDGKINKVKILDFVASTNRELHYWRSCEKIQTFRVFPYKYGEYISQDVDFWVHFATEIANVEEFELKFYIVKYPDYAYTFPQFAYRNTSFRKLVLGNCQLNPSGSVNWNSLRSLSLGDLDLTEGIMEKVLAGCPNLECLELDKVSGIGRLEISSVKLRKLIITNYETDSADEDLRWLEIFAPHIPHLELLGFCSDEIRFQLRNVASLVTAVLSLNVDFVELEDEKEKLEMECRYLQELVQSVAHVENLELGPWCIEYLSILELKGWLFLPSSWKFLKLNAALEQLDYPGICSLLQSSLDLETLVIGWSNHEPRDLLSRYTNKDEQSRRFEAHMFNCSLQHLKTIKFVDFHKSPSRYEFVLPLVKYLLKNATVLEKFVIAAEFEGGDVPQDYVKMTQEFQSFPRSSPHASIVFS</sequence>